<reference evidence="6 7" key="1">
    <citation type="journal article" date="2018" name="Environ. Microbiol.">
        <title>Novel energy conservation strategies and behaviour of Pelotomaculum schinkii driving syntrophic propionate catabolism.</title>
        <authorList>
            <person name="Hidalgo-Ahumada C.A.P."/>
            <person name="Nobu M.K."/>
            <person name="Narihiro T."/>
            <person name="Tamaki H."/>
            <person name="Liu W.T."/>
            <person name="Kamagata Y."/>
            <person name="Stams A.J.M."/>
            <person name="Imachi H."/>
            <person name="Sousa D.Z."/>
        </authorList>
    </citation>
    <scope>NUCLEOTIDE SEQUENCE [LARGE SCALE GENOMIC DNA]</scope>
    <source>
        <strain evidence="6 7">MGP</strain>
    </source>
</reference>
<dbReference type="InterPro" id="IPR003439">
    <property type="entry name" value="ABC_transporter-like_ATP-bd"/>
</dbReference>
<sequence length="422" mass="45583">MSVILRIEDIECSYGAVKVLRGLTFSIESGSFTGIIGPNGSGKSTLLKSLSRVLKPAKGAVLLNEENLYNLDTREVAKKMAVVPQETAVNFSFTVKDVVIMGRSPHLGRFQSEGKKDFEAARLAMELTGTGHLADRLITAVSGGERQRVIIAKALAQEPKIILLDEPTSHLDINHQIEILSLLKSLNRENNLTIIAVFHDLNLAAQYCDRLILMKSGLVFTMGDPAEVLTADNIKQVYGASVLIRKHPVTGQPSIILLAQDAQAAVKKSRVHVICGGGAGAAVLGLLAGHGYEVSAGVLNSGDIDWETANFLGIQLAEEIPFLPISERSHNENIKLINEAAACILANIPFGRGNLKNLEAVSLALEQSKPVLIIEETDIEERDFTGGKAASLYNGLKEKGAVVLREKILVLDWLQDSLSNTR</sequence>
<comment type="caution">
    <text evidence="6">The sequence shown here is derived from an EMBL/GenBank/DDBJ whole genome shotgun (WGS) entry which is preliminary data.</text>
</comment>
<dbReference type="GO" id="GO:0016887">
    <property type="term" value="F:ATP hydrolysis activity"/>
    <property type="evidence" value="ECO:0007669"/>
    <property type="project" value="InterPro"/>
</dbReference>
<dbReference type="InterPro" id="IPR027417">
    <property type="entry name" value="P-loop_NTPase"/>
</dbReference>
<keyword evidence="1" id="KW-0813">Transport</keyword>
<proteinExistence type="predicted"/>
<dbReference type="SUPFAM" id="SSF52540">
    <property type="entry name" value="P-loop containing nucleoside triphosphate hydrolases"/>
    <property type="match status" value="1"/>
</dbReference>
<evidence type="ECO:0000259" key="5">
    <source>
        <dbReference type="PROSITE" id="PS50893"/>
    </source>
</evidence>
<dbReference type="Gene3D" id="3.40.50.300">
    <property type="entry name" value="P-loop containing nucleotide triphosphate hydrolases"/>
    <property type="match status" value="1"/>
</dbReference>
<gene>
    <name evidence="6" type="primary">fepC_1</name>
    <name evidence="6" type="ORF">Pmgp_01699</name>
</gene>
<evidence type="ECO:0000256" key="2">
    <source>
        <dbReference type="ARBA" id="ARBA00022741"/>
    </source>
</evidence>
<keyword evidence="2" id="KW-0547">Nucleotide-binding</keyword>
<evidence type="ECO:0000256" key="3">
    <source>
        <dbReference type="ARBA" id="ARBA00022840"/>
    </source>
</evidence>
<evidence type="ECO:0000313" key="6">
    <source>
        <dbReference type="EMBL" id="TEB11336.1"/>
    </source>
</evidence>
<dbReference type="PROSITE" id="PS00211">
    <property type="entry name" value="ABC_TRANSPORTER_1"/>
    <property type="match status" value="1"/>
</dbReference>
<dbReference type="RefSeq" id="WP_243119780.1">
    <property type="nucleotide sequence ID" value="NZ_QFFZ01000015.1"/>
</dbReference>
<dbReference type="Proteomes" id="UP000297597">
    <property type="component" value="Unassembled WGS sequence"/>
</dbReference>
<dbReference type="GO" id="GO:0005524">
    <property type="term" value="F:ATP binding"/>
    <property type="evidence" value="ECO:0007669"/>
    <property type="project" value="UniProtKB-KW"/>
</dbReference>
<evidence type="ECO:0000313" key="7">
    <source>
        <dbReference type="Proteomes" id="UP000297597"/>
    </source>
</evidence>
<dbReference type="PROSITE" id="PS50893">
    <property type="entry name" value="ABC_TRANSPORTER_2"/>
    <property type="match status" value="1"/>
</dbReference>
<accession>A0A4Y7RRD3</accession>
<dbReference type="Pfam" id="PF00005">
    <property type="entry name" value="ABC_tran"/>
    <property type="match status" value="1"/>
</dbReference>
<dbReference type="NCBIfam" id="NF010068">
    <property type="entry name" value="PRK13548.1"/>
    <property type="match status" value="1"/>
</dbReference>
<dbReference type="FunFam" id="3.40.50.300:FF:000134">
    <property type="entry name" value="Iron-enterobactin ABC transporter ATP-binding protein"/>
    <property type="match status" value="1"/>
</dbReference>
<keyword evidence="4" id="KW-1278">Translocase</keyword>
<dbReference type="EMBL" id="QFFZ01000015">
    <property type="protein sequence ID" value="TEB11336.1"/>
    <property type="molecule type" value="Genomic_DNA"/>
</dbReference>
<evidence type="ECO:0000256" key="4">
    <source>
        <dbReference type="ARBA" id="ARBA00022967"/>
    </source>
</evidence>
<protein>
    <submittedName>
        <fullName evidence="6">Ferric enterobactin transport ATP-binding protein FepC</fullName>
    </submittedName>
</protein>
<dbReference type="AlphaFoldDB" id="A0A4Y7RRD3"/>
<evidence type="ECO:0000256" key="1">
    <source>
        <dbReference type="ARBA" id="ARBA00022448"/>
    </source>
</evidence>
<dbReference type="PANTHER" id="PTHR42794">
    <property type="entry name" value="HEMIN IMPORT ATP-BINDING PROTEIN HMUV"/>
    <property type="match status" value="1"/>
</dbReference>
<dbReference type="InterPro" id="IPR003593">
    <property type="entry name" value="AAA+_ATPase"/>
</dbReference>
<feature type="domain" description="ABC transporter" evidence="5">
    <location>
        <begin position="5"/>
        <end position="241"/>
    </location>
</feature>
<dbReference type="SMART" id="SM00382">
    <property type="entry name" value="AAA"/>
    <property type="match status" value="1"/>
</dbReference>
<dbReference type="InterPro" id="IPR017871">
    <property type="entry name" value="ABC_transporter-like_CS"/>
</dbReference>
<dbReference type="CDD" id="cd03214">
    <property type="entry name" value="ABC_Iron-Siderophores_B12_Hemin"/>
    <property type="match status" value="1"/>
</dbReference>
<keyword evidence="3 6" id="KW-0067">ATP-binding</keyword>
<name>A0A4Y7RRD3_9FIRM</name>
<dbReference type="PANTHER" id="PTHR42794:SF1">
    <property type="entry name" value="HEMIN IMPORT ATP-BINDING PROTEIN HMUV"/>
    <property type="match status" value="1"/>
</dbReference>
<keyword evidence="7" id="KW-1185">Reference proteome</keyword>
<organism evidence="6 7">
    <name type="scientific">Pelotomaculum propionicicum</name>
    <dbReference type="NCBI Taxonomy" id="258475"/>
    <lineage>
        <taxon>Bacteria</taxon>
        <taxon>Bacillati</taxon>
        <taxon>Bacillota</taxon>
        <taxon>Clostridia</taxon>
        <taxon>Eubacteriales</taxon>
        <taxon>Desulfotomaculaceae</taxon>
        <taxon>Pelotomaculum</taxon>
    </lineage>
</organism>